<sequence>MTTTDAALAWLLSIDAICTSSPIPMSTSPDITDWLHISPRTDSPATTQPTSEPSTSPPCFQDISASSRVNLPQEMDYSLNYSYDIFDIAHSRSTLALNGGAAAASPSAAPEVFKRHYRMMSLESTTRTLINTPSPLRSLPLLSHSGTVGHAAEDRTVSAFSPPLIASPGTKSFLNYFCDLAPSTPPLLQPISIYDVSPVVRAENRQRADAGMPKKLKKKKAMRRNKHVKEPSSFVDKLRAAPVQARLPVPLTKEGPRIAGPALAPLMSPCRLPPSQPVFCDALVSIAQPIDDATRVGELDFGPVLDTTRHEPASVGSFSPLTPLPSSFDSPAPLKIILRPKRKLFPNSTPVRRSKRPRRSAIIESPMSSFSTPLSTHSSPEYSPVEIHHLMSTHSVRTFPDDIKISDNFPLFYRRFPASAYYQPSNVDPSRFISEGSHPGGTYNQPRGALDLYTPRFVKGKGVEKVGLCPICIEPHARGGENKRMWFSMKFSAFKWCLSYAVCPWYGVKYLLMSVFILVSFCVARHFSFHWPPVLATHRFSRSSKTKSWQEGKAQYSAREMPQVLEMGSGGGRQRHGKQGSYVFWKCSSLLIMCLSRSCIGIFSSFMIFVFVIDEYSLRWKHAATCHQDSVLEGEGDYYEEDDILSTILSLTPGDA</sequence>
<dbReference type="AlphaFoldDB" id="A0A409XIA0"/>
<reference evidence="5 6" key="1">
    <citation type="journal article" date="2018" name="Evol. Lett.">
        <title>Horizontal gene cluster transfer increased hallucinogenic mushroom diversity.</title>
        <authorList>
            <person name="Reynolds H.T."/>
            <person name="Vijayakumar V."/>
            <person name="Gluck-Thaler E."/>
            <person name="Korotkin H.B."/>
            <person name="Matheny P.B."/>
            <person name="Slot J.C."/>
        </authorList>
    </citation>
    <scope>NUCLEOTIDE SEQUENCE [LARGE SCALE GENOMIC DNA]</scope>
    <source>
        <strain evidence="5 6">2631</strain>
    </source>
</reference>
<dbReference type="OrthoDB" id="5595379at2759"/>
<dbReference type="Pfam" id="PF14616">
    <property type="entry name" value="Rua1_C"/>
    <property type="match status" value="1"/>
</dbReference>
<feature type="region of interest" description="Disordered" evidence="1">
    <location>
        <begin position="347"/>
        <end position="378"/>
    </location>
</feature>
<dbReference type="PANTHER" id="PTHR28125">
    <property type="entry name" value="MEIOTIC EXPRESSION UP-REGULATED PROTEIN 26"/>
    <property type="match status" value="1"/>
</dbReference>
<feature type="transmembrane region" description="Helical" evidence="2">
    <location>
        <begin position="590"/>
        <end position="613"/>
    </location>
</feature>
<comment type="caution">
    <text evidence="5">The sequence shown here is derived from an EMBL/GenBank/DDBJ whole genome shotgun (WGS) entry which is preliminary data.</text>
</comment>
<accession>A0A409XIA0</accession>
<evidence type="ECO:0000259" key="4">
    <source>
        <dbReference type="Pfam" id="PF14616"/>
    </source>
</evidence>
<name>A0A409XIA0_PSICY</name>
<feature type="compositionally biased region" description="Low complexity" evidence="1">
    <location>
        <begin position="368"/>
        <end position="378"/>
    </location>
</feature>
<keyword evidence="2" id="KW-0472">Membrane</keyword>
<keyword evidence="2" id="KW-0812">Transmembrane</keyword>
<dbReference type="PANTHER" id="PTHR28125:SF2">
    <property type="entry name" value="MEIOTIC EXPRESSION UP-REGULATED PROTEIN 26"/>
    <property type="match status" value="1"/>
</dbReference>
<evidence type="ECO:0000313" key="5">
    <source>
        <dbReference type="EMBL" id="PPQ90493.1"/>
    </source>
</evidence>
<dbReference type="EMBL" id="NHYD01001631">
    <property type="protein sequence ID" value="PPQ90493.1"/>
    <property type="molecule type" value="Genomic_DNA"/>
</dbReference>
<feature type="compositionally biased region" description="Low complexity" evidence="1">
    <location>
        <begin position="43"/>
        <end position="58"/>
    </location>
</feature>
<feature type="domain" description="Transcription regulator Rua1 C-terminal" evidence="4">
    <location>
        <begin position="449"/>
        <end position="498"/>
    </location>
</feature>
<evidence type="ECO:0000313" key="6">
    <source>
        <dbReference type="Proteomes" id="UP000283269"/>
    </source>
</evidence>
<keyword evidence="6" id="KW-1185">Reference proteome</keyword>
<dbReference type="InParanoid" id="A0A409XIA0"/>
<evidence type="ECO:0000256" key="3">
    <source>
        <dbReference type="SAM" id="SignalP"/>
    </source>
</evidence>
<feature type="region of interest" description="Disordered" evidence="1">
    <location>
        <begin position="31"/>
        <end position="59"/>
    </location>
</feature>
<feature type="signal peptide" evidence="3">
    <location>
        <begin position="1"/>
        <end position="20"/>
    </location>
</feature>
<feature type="chain" id="PRO_5019577346" description="Transcription regulator Rua1 C-terminal domain-containing protein" evidence="3">
    <location>
        <begin position="21"/>
        <end position="656"/>
    </location>
</feature>
<dbReference type="Proteomes" id="UP000283269">
    <property type="component" value="Unassembled WGS sequence"/>
</dbReference>
<keyword evidence="3" id="KW-0732">Signal</keyword>
<protein>
    <recommendedName>
        <fullName evidence="4">Transcription regulator Rua1 C-terminal domain-containing protein</fullName>
    </recommendedName>
</protein>
<organism evidence="5 6">
    <name type="scientific">Psilocybe cyanescens</name>
    <dbReference type="NCBI Taxonomy" id="93625"/>
    <lineage>
        <taxon>Eukaryota</taxon>
        <taxon>Fungi</taxon>
        <taxon>Dikarya</taxon>
        <taxon>Basidiomycota</taxon>
        <taxon>Agaricomycotina</taxon>
        <taxon>Agaricomycetes</taxon>
        <taxon>Agaricomycetidae</taxon>
        <taxon>Agaricales</taxon>
        <taxon>Agaricineae</taxon>
        <taxon>Strophariaceae</taxon>
        <taxon>Psilocybe</taxon>
    </lineage>
</organism>
<gene>
    <name evidence="5" type="ORF">CVT25_014776</name>
</gene>
<evidence type="ECO:0000256" key="1">
    <source>
        <dbReference type="SAM" id="MobiDB-lite"/>
    </source>
</evidence>
<evidence type="ECO:0000256" key="2">
    <source>
        <dbReference type="SAM" id="Phobius"/>
    </source>
</evidence>
<proteinExistence type="predicted"/>
<dbReference type="STRING" id="93625.A0A409XIA0"/>
<keyword evidence="2" id="KW-1133">Transmembrane helix</keyword>
<dbReference type="InterPro" id="IPR028012">
    <property type="entry name" value="Rua1_C"/>
</dbReference>